<protein>
    <submittedName>
        <fullName evidence="2">Uncharacterized protein</fullName>
    </submittedName>
</protein>
<dbReference type="OrthoDB" id="2516373at2759"/>
<accession>A0A2N5SGJ0</accession>
<evidence type="ECO:0000313" key="2">
    <source>
        <dbReference type="EMBL" id="PLW12315.1"/>
    </source>
</evidence>
<feature type="region of interest" description="Disordered" evidence="1">
    <location>
        <begin position="18"/>
        <end position="38"/>
    </location>
</feature>
<dbReference type="EMBL" id="PGCJ01000986">
    <property type="protein sequence ID" value="PLW12315.1"/>
    <property type="molecule type" value="Genomic_DNA"/>
</dbReference>
<dbReference type="Proteomes" id="UP000235388">
    <property type="component" value="Unassembled WGS sequence"/>
</dbReference>
<feature type="compositionally biased region" description="Polar residues" evidence="1">
    <location>
        <begin position="24"/>
        <end position="38"/>
    </location>
</feature>
<proteinExistence type="predicted"/>
<evidence type="ECO:0000313" key="5">
    <source>
        <dbReference type="Proteomes" id="UP000235392"/>
    </source>
</evidence>
<dbReference type="Proteomes" id="UP000235392">
    <property type="component" value="Unassembled WGS sequence"/>
</dbReference>
<gene>
    <name evidence="2" type="ORF">PCANC_18332</name>
    <name evidence="3" type="ORF">PCASD_21038</name>
</gene>
<name>A0A2N5SGJ0_9BASI</name>
<keyword evidence="4" id="KW-1185">Reference proteome</keyword>
<evidence type="ECO:0000313" key="3">
    <source>
        <dbReference type="EMBL" id="PLW14264.1"/>
    </source>
</evidence>
<sequence length="409" mass="45165">MISNSSTIQGIISPYGSQAPPSPYGSQAPATGSDLGSLTQDASSEKFITPQRAPAAMFICAVNFTIYCAEKRLTKAKKHKIKWFAYKQKKDSLVMFDARRIDWTSFQKLVRIESSKSFSTMLHKIKEGTKATPPTITWGAYILQNEDWPKAAPTSIANNEDFQNWLTAIAKGRAKRGGIALTMENPGLQEKLAHKEAVLAKSVHAATRVALTSATVQSDGNSSCEDYEDIKVYIKMIFDKYAIRDKYESHIPCYPHPTGSERFILLTSDNVGLWAKDLLCCTPGFSIDTPPLLLKYETCKKRAAPTTAAASIQSDVLDTSQLVAIATAVAQAQITRTTTVAYLDFAGIVEDQDGILRILVSNRIDQYHLFKGPHVTNNQLSRIGLNIGTIAKLRYCVNKYKRHLALMSS</sequence>
<dbReference type="AlphaFoldDB" id="A0A2N5SGJ0"/>
<evidence type="ECO:0000313" key="4">
    <source>
        <dbReference type="Proteomes" id="UP000235388"/>
    </source>
</evidence>
<dbReference type="EMBL" id="PGCI01000827">
    <property type="protein sequence ID" value="PLW14264.1"/>
    <property type="molecule type" value="Genomic_DNA"/>
</dbReference>
<evidence type="ECO:0000256" key="1">
    <source>
        <dbReference type="SAM" id="MobiDB-lite"/>
    </source>
</evidence>
<comment type="caution">
    <text evidence="2">The sequence shown here is derived from an EMBL/GenBank/DDBJ whole genome shotgun (WGS) entry which is preliminary data.</text>
</comment>
<reference evidence="4 5" key="1">
    <citation type="submission" date="2017-11" db="EMBL/GenBank/DDBJ databases">
        <title>De novo assembly and phasing of dikaryotic genomes from two isolates of Puccinia coronata f. sp. avenae, the causal agent of oat crown rust.</title>
        <authorList>
            <person name="Miller M.E."/>
            <person name="Zhang Y."/>
            <person name="Omidvar V."/>
            <person name="Sperschneider J."/>
            <person name="Schwessinger B."/>
            <person name="Raley C."/>
            <person name="Palmer J.M."/>
            <person name="Garnica D."/>
            <person name="Upadhyaya N."/>
            <person name="Rathjen J."/>
            <person name="Taylor J.M."/>
            <person name="Park R.F."/>
            <person name="Dodds P.N."/>
            <person name="Hirsch C.D."/>
            <person name="Kianian S.F."/>
            <person name="Figueroa M."/>
        </authorList>
    </citation>
    <scope>NUCLEOTIDE SEQUENCE [LARGE SCALE GENOMIC DNA]</scope>
    <source>
        <strain evidence="2">12NC29</strain>
        <strain evidence="3">12SD80</strain>
    </source>
</reference>
<organism evidence="2 4">
    <name type="scientific">Puccinia coronata f. sp. avenae</name>
    <dbReference type="NCBI Taxonomy" id="200324"/>
    <lineage>
        <taxon>Eukaryota</taxon>
        <taxon>Fungi</taxon>
        <taxon>Dikarya</taxon>
        <taxon>Basidiomycota</taxon>
        <taxon>Pucciniomycotina</taxon>
        <taxon>Pucciniomycetes</taxon>
        <taxon>Pucciniales</taxon>
        <taxon>Pucciniaceae</taxon>
        <taxon>Puccinia</taxon>
    </lineage>
</organism>